<evidence type="ECO:0008006" key="3">
    <source>
        <dbReference type="Google" id="ProtNLM"/>
    </source>
</evidence>
<organism evidence="1 2">
    <name type="scientific">Chenopodium quinoa</name>
    <name type="common">Quinoa</name>
    <dbReference type="NCBI Taxonomy" id="63459"/>
    <lineage>
        <taxon>Eukaryota</taxon>
        <taxon>Viridiplantae</taxon>
        <taxon>Streptophyta</taxon>
        <taxon>Embryophyta</taxon>
        <taxon>Tracheophyta</taxon>
        <taxon>Spermatophyta</taxon>
        <taxon>Magnoliopsida</taxon>
        <taxon>eudicotyledons</taxon>
        <taxon>Gunneridae</taxon>
        <taxon>Pentapetalae</taxon>
        <taxon>Caryophyllales</taxon>
        <taxon>Chenopodiaceae</taxon>
        <taxon>Chenopodioideae</taxon>
        <taxon>Atripliceae</taxon>
        <taxon>Chenopodium</taxon>
    </lineage>
</organism>
<dbReference type="InterPro" id="IPR012337">
    <property type="entry name" value="RNaseH-like_sf"/>
</dbReference>
<name>A0A803MP61_CHEQI</name>
<dbReference type="SUPFAM" id="SSF56219">
    <property type="entry name" value="DNase I-like"/>
    <property type="match status" value="1"/>
</dbReference>
<protein>
    <recommendedName>
        <fullName evidence="3">RNase H type-1 domain-containing protein</fullName>
    </recommendedName>
</protein>
<dbReference type="GO" id="GO:0003676">
    <property type="term" value="F:nucleic acid binding"/>
    <property type="evidence" value="ECO:0007669"/>
    <property type="project" value="InterPro"/>
</dbReference>
<evidence type="ECO:0000313" key="2">
    <source>
        <dbReference type="Proteomes" id="UP000596660"/>
    </source>
</evidence>
<accession>A0A803MP61</accession>
<dbReference type="InterPro" id="IPR036397">
    <property type="entry name" value="RNaseH_sf"/>
</dbReference>
<dbReference type="PANTHER" id="PTHR33116:SF78">
    <property type="entry name" value="OS12G0587133 PROTEIN"/>
    <property type="match status" value="1"/>
</dbReference>
<proteinExistence type="predicted"/>
<reference evidence="1" key="1">
    <citation type="journal article" date="2017" name="Nature">
        <title>The genome of Chenopodium quinoa.</title>
        <authorList>
            <person name="Jarvis D.E."/>
            <person name="Ho Y.S."/>
            <person name="Lightfoot D.J."/>
            <person name="Schmoeckel S.M."/>
            <person name="Li B."/>
            <person name="Borm T.J.A."/>
            <person name="Ohyanagi H."/>
            <person name="Mineta K."/>
            <person name="Michell C.T."/>
            <person name="Saber N."/>
            <person name="Kharbatia N.M."/>
            <person name="Rupper R.R."/>
            <person name="Sharp A.R."/>
            <person name="Dally N."/>
            <person name="Boughton B.A."/>
            <person name="Woo Y.H."/>
            <person name="Gao G."/>
            <person name="Schijlen E.G.W.M."/>
            <person name="Guo X."/>
            <person name="Momin A.A."/>
            <person name="Negrao S."/>
            <person name="Al-Babili S."/>
            <person name="Gehring C."/>
            <person name="Roessner U."/>
            <person name="Jung C."/>
            <person name="Murphy K."/>
            <person name="Arold S.T."/>
            <person name="Gojobori T."/>
            <person name="van der Linden C.G."/>
            <person name="van Loo E.N."/>
            <person name="Jellen E.N."/>
            <person name="Maughan P.J."/>
            <person name="Tester M."/>
        </authorList>
    </citation>
    <scope>NUCLEOTIDE SEQUENCE [LARGE SCALE GENOMIC DNA]</scope>
    <source>
        <strain evidence="1">cv. PI 614886</strain>
    </source>
</reference>
<dbReference type="EnsemblPlants" id="AUR62033062-RA">
    <property type="protein sequence ID" value="AUR62033062-RA:cds"/>
    <property type="gene ID" value="AUR62033062"/>
</dbReference>
<dbReference type="PANTHER" id="PTHR33116">
    <property type="entry name" value="REVERSE TRANSCRIPTASE ZINC-BINDING DOMAIN-CONTAINING PROTEIN-RELATED-RELATED"/>
    <property type="match status" value="1"/>
</dbReference>
<sequence length="602" mass="67743">MILAARFNVDFIFLSETKCSVKSLAPFFSRKGFKNSTGYDAIANKGGMFLCWSDRVVVDVIVVSPNIIRCNITLVDGASYYLACVYGSPYISSREEVWTMIGNLMQSHKGSYILIGDFNQLESIDQKLGGREVINENKSAILFSPNTPARFVRLMSQPIQVKSSKELGIYLGCPIDVDGRTSTKFNYLLERIQKKISSWKFVSLNQPGKLVLINGILVAIAHHILSLYWCPRRITSKINSLINKFWWCSNTTYKGICWRKKEVLFMHKSEGGLGLKDVASINKSLLMKQSWRFYCNPSLLASKIFKAKYGNDPITLGITGKKIVVGSWAAKILVRAAASFKHHIGRRIGSGDSVSIVQDIWVSNRKIQFRHLEEMQGITKVSDLMTSDRRWNAELGMVLWAIWSHRNDIIFRDVSTDPTSVMTAVQIHVTRWQKATDLVSSHIGERQIEFGKSRPMLLWRLGEISGNQFSSVCVDAACKRRKKKDDTQWEAAVAWALEMMDQQHIQGAVRVFASSPNQAEALAVLIALKKIPPDIPNVVIKSDSSVTISALKCPSKVELETRNIITDIHREAGKRAFVLCIKVDRLNVNKAHLLAVKARKSN</sequence>
<dbReference type="InterPro" id="IPR036691">
    <property type="entry name" value="Endo/exonu/phosph_ase_sf"/>
</dbReference>
<evidence type="ECO:0000313" key="1">
    <source>
        <dbReference type="EnsemblPlants" id="AUR62033062-RA:cds"/>
    </source>
</evidence>
<dbReference type="Proteomes" id="UP000596660">
    <property type="component" value="Unplaced"/>
</dbReference>
<keyword evidence="2" id="KW-1185">Reference proteome</keyword>
<dbReference type="AlphaFoldDB" id="A0A803MP61"/>
<dbReference type="SUPFAM" id="SSF53098">
    <property type="entry name" value="Ribonuclease H-like"/>
    <property type="match status" value="1"/>
</dbReference>
<dbReference type="Gene3D" id="3.60.10.10">
    <property type="entry name" value="Endonuclease/exonuclease/phosphatase"/>
    <property type="match status" value="1"/>
</dbReference>
<dbReference type="Gramene" id="AUR62033062-RA">
    <property type="protein sequence ID" value="AUR62033062-RA:cds"/>
    <property type="gene ID" value="AUR62033062"/>
</dbReference>
<reference evidence="1" key="2">
    <citation type="submission" date="2021-03" db="UniProtKB">
        <authorList>
            <consortium name="EnsemblPlants"/>
        </authorList>
    </citation>
    <scope>IDENTIFICATION</scope>
</reference>
<dbReference type="Gene3D" id="3.30.420.10">
    <property type="entry name" value="Ribonuclease H-like superfamily/Ribonuclease H"/>
    <property type="match status" value="1"/>
</dbReference>